<feature type="compositionally biased region" description="Basic and acidic residues" evidence="1">
    <location>
        <begin position="103"/>
        <end position="112"/>
    </location>
</feature>
<feature type="compositionally biased region" description="Basic and acidic residues" evidence="1">
    <location>
        <begin position="122"/>
        <end position="136"/>
    </location>
</feature>
<dbReference type="EMBL" id="JANPWZ010002265">
    <property type="protein sequence ID" value="KAJ3560346.1"/>
    <property type="molecule type" value="Genomic_DNA"/>
</dbReference>
<gene>
    <name evidence="2" type="ORF">NPX13_g9333</name>
</gene>
<name>A0A9W8TIJ8_9PEZI</name>
<comment type="caution">
    <text evidence="2">The sequence shown here is derived from an EMBL/GenBank/DDBJ whole genome shotgun (WGS) entry which is preliminary data.</text>
</comment>
<sequence length="199" mass="22123">MTKGHERDQKEDYAGGGNEPRRRPQAAAQAVRHKYSVGGEEPQPRKGKVDREVDPRQIPSMRISSTMLDRHANARDSGDDRGDECDDKLSTTTMAMAVIRENASQRREKYETSSDEDEDNETHETRTRTEEGEKRKLPCRRSPPDSQHTTPTIRGKAGSQRCRRWGGEGRKAKQTENGNGSNVMKYQAGGESPSGGPGA</sequence>
<organism evidence="2 3">
    <name type="scientific">Xylaria arbuscula</name>
    <dbReference type="NCBI Taxonomy" id="114810"/>
    <lineage>
        <taxon>Eukaryota</taxon>
        <taxon>Fungi</taxon>
        <taxon>Dikarya</taxon>
        <taxon>Ascomycota</taxon>
        <taxon>Pezizomycotina</taxon>
        <taxon>Sordariomycetes</taxon>
        <taxon>Xylariomycetidae</taxon>
        <taxon>Xylariales</taxon>
        <taxon>Xylariaceae</taxon>
        <taxon>Xylaria</taxon>
    </lineage>
</organism>
<feature type="compositionally biased region" description="Basic and acidic residues" evidence="1">
    <location>
        <begin position="1"/>
        <end position="13"/>
    </location>
</feature>
<dbReference type="AlphaFoldDB" id="A0A9W8TIJ8"/>
<reference evidence="2" key="1">
    <citation type="submission" date="2022-07" db="EMBL/GenBank/DDBJ databases">
        <title>Genome Sequence of Xylaria arbuscula.</title>
        <authorList>
            <person name="Buettner E."/>
        </authorList>
    </citation>
    <scope>NUCLEOTIDE SEQUENCE</scope>
    <source>
        <strain evidence="2">VT107</strain>
    </source>
</reference>
<keyword evidence="3" id="KW-1185">Reference proteome</keyword>
<feature type="region of interest" description="Disordered" evidence="1">
    <location>
        <begin position="1"/>
        <end position="199"/>
    </location>
</feature>
<evidence type="ECO:0000313" key="3">
    <source>
        <dbReference type="Proteomes" id="UP001148614"/>
    </source>
</evidence>
<proteinExistence type="predicted"/>
<feature type="compositionally biased region" description="Basic and acidic residues" evidence="1">
    <location>
        <begin position="165"/>
        <end position="174"/>
    </location>
</feature>
<evidence type="ECO:0000256" key="1">
    <source>
        <dbReference type="SAM" id="MobiDB-lite"/>
    </source>
</evidence>
<protein>
    <submittedName>
        <fullName evidence="2">Uncharacterized protein</fullName>
    </submittedName>
</protein>
<feature type="compositionally biased region" description="Basic and acidic residues" evidence="1">
    <location>
        <begin position="68"/>
        <end position="80"/>
    </location>
</feature>
<feature type="compositionally biased region" description="Basic and acidic residues" evidence="1">
    <location>
        <begin position="42"/>
        <end position="55"/>
    </location>
</feature>
<evidence type="ECO:0000313" key="2">
    <source>
        <dbReference type="EMBL" id="KAJ3560346.1"/>
    </source>
</evidence>
<accession>A0A9W8TIJ8</accession>
<dbReference type="Proteomes" id="UP001148614">
    <property type="component" value="Unassembled WGS sequence"/>
</dbReference>
<feature type="compositionally biased region" description="Polar residues" evidence="1">
    <location>
        <begin position="175"/>
        <end position="184"/>
    </location>
</feature>